<reference evidence="1" key="1">
    <citation type="submission" date="2022-10" db="EMBL/GenBank/DDBJ databases">
        <title>Tapping the CABI collections for fungal endophytes: first genome assemblies for Collariella, Neodidymelliopsis, Ascochyta clinopodiicola, Didymella pomorum, Didymosphaeria variabile, Neocosmospora piperis and Neocucurbitaria cava.</title>
        <authorList>
            <person name="Hill R."/>
        </authorList>
    </citation>
    <scope>NUCLEOTIDE SEQUENCE</scope>
    <source>
        <strain evidence="1">IMI 360193</strain>
    </source>
</reference>
<dbReference type="AlphaFoldDB" id="A0A9W9BWT4"/>
<accession>A0A9W9BWT4</accession>
<dbReference type="EMBL" id="JAPEUV010000124">
    <property type="protein sequence ID" value="KAJ4332221.1"/>
    <property type="molecule type" value="Genomic_DNA"/>
</dbReference>
<comment type="caution">
    <text evidence="1">The sequence shown here is derived from an EMBL/GenBank/DDBJ whole genome shotgun (WGS) entry which is preliminary data.</text>
</comment>
<proteinExistence type="predicted"/>
<dbReference type="SUPFAM" id="SSF81383">
    <property type="entry name" value="F-box domain"/>
    <property type="match status" value="1"/>
</dbReference>
<organism evidence="1 2">
    <name type="scientific">Didymella glomerata</name>
    <dbReference type="NCBI Taxonomy" id="749621"/>
    <lineage>
        <taxon>Eukaryota</taxon>
        <taxon>Fungi</taxon>
        <taxon>Dikarya</taxon>
        <taxon>Ascomycota</taxon>
        <taxon>Pezizomycotina</taxon>
        <taxon>Dothideomycetes</taxon>
        <taxon>Pleosporomycetidae</taxon>
        <taxon>Pleosporales</taxon>
        <taxon>Pleosporineae</taxon>
        <taxon>Didymellaceae</taxon>
        <taxon>Didymella</taxon>
    </lineage>
</organism>
<evidence type="ECO:0000313" key="1">
    <source>
        <dbReference type="EMBL" id="KAJ4332221.1"/>
    </source>
</evidence>
<gene>
    <name evidence="1" type="ORF">N0V87_008524</name>
</gene>
<name>A0A9W9BWT4_9PLEO</name>
<evidence type="ECO:0000313" key="2">
    <source>
        <dbReference type="Proteomes" id="UP001140562"/>
    </source>
</evidence>
<dbReference type="InterPro" id="IPR036047">
    <property type="entry name" value="F-box-like_dom_sf"/>
</dbReference>
<protein>
    <recommendedName>
        <fullName evidence="3">F-box domain-containing protein</fullName>
    </recommendedName>
</protein>
<keyword evidence="2" id="KW-1185">Reference proteome</keyword>
<sequence>MTACDSQLLAAIQSLQMEDNPEPSRTPLRSRPPPFLRLLTEIHLEITSYFEAMGDPEILQLSCTCRYFRQIIAKPDHQLLLKIEKHPLARYAGVQLFLACRYCLRLRKRCYFSDRMLRKTGKADDGFVVVCALCGRLSIRIWMNAAPAKIAMPKVPVVF</sequence>
<evidence type="ECO:0008006" key="3">
    <source>
        <dbReference type="Google" id="ProtNLM"/>
    </source>
</evidence>
<dbReference type="Proteomes" id="UP001140562">
    <property type="component" value="Unassembled WGS sequence"/>
</dbReference>